<feature type="region of interest" description="Disordered" evidence="2">
    <location>
        <begin position="1"/>
        <end position="58"/>
    </location>
</feature>
<reference evidence="3 4" key="1">
    <citation type="submission" date="2018-07" db="EMBL/GenBank/DDBJ databases">
        <title>The complete nuclear genome of the prasinophyte Chloropicon primus (CCMP1205).</title>
        <authorList>
            <person name="Pombert J.-F."/>
            <person name="Otis C."/>
            <person name="Turmel M."/>
            <person name="Lemieux C."/>
        </authorList>
    </citation>
    <scope>NUCLEOTIDE SEQUENCE [LARGE SCALE GENOMIC DNA]</scope>
    <source>
        <strain evidence="3 4">CCMP1205</strain>
    </source>
</reference>
<evidence type="ECO:0000256" key="2">
    <source>
        <dbReference type="SAM" id="MobiDB-lite"/>
    </source>
</evidence>
<feature type="region of interest" description="Disordered" evidence="2">
    <location>
        <begin position="162"/>
        <end position="198"/>
    </location>
</feature>
<dbReference type="Proteomes" id="UP000316726">
    <property type="component" value="Chromosome 9"/>
</dbReference>
<dbReference type="PANTHER" id="PTHR13464:SF0">
    <property type="entry name" value="SAP30-BINDING PROTEIN"/>
    <property type="match status" value="1"/>
</dbReference>
<dbReference type="OrthoDB" id="530175at2759"/>
<accession>A0A5B8MQQ0</accession>
<organism evidence="3 4">
    <name type="scientific">Chloropicon primus</name>
    <dbReference type="NCBI Taxonomy" id="1764295"/>
    <lineage>
        <taxon>Eukaryota</taxon>
        <taxon>Viridiplantae</taxon>
        <taxon>Chlorophyta</taxon>
        <taxon>Chloropicophyceae</taxon>
        <taxon>Chloropicales</taxon>
        <taxon>Chloropicaceae</taxon>
        <taxon>Chloropicon</taxon>
    </lineage>
</organism>
<dbReference type="PANTHER" id="PTHR13464">
    <property type="entry name" value="TRANSCRIPTIONAL REGULATOR PROTEIN HCNGP"/>
    <property type="match status" value="1"/>
</dbReference>
<feature type="compositionally biased region" description="Acidic residues" evidence="2">
    <location>
        <begin position="13"/>
        <end position="23"/>
    </location>
</feature>
<dbReference type="STRING" id="1764295.A0A5B8MQQ0"/>
<evidence type="ECO:0000313" key="4">
    <source>
        <dbReference type="Proteomes" id="UP000316726"/>
    </source>
</evidence>
<dbReference type="InterPro" id="IPR012479">
    <property type="entry name" value="SAP30BP"/>
</dbReference>
<dbReference type="Pfam" id="PF07818">
    <property type="entry name" value="HCNGP"/>
    <property type="match status" value="1"/>
</dbReference>
<dbReference type="EMBL" id="CP031042">
    <property type="protein sequence ID" value="QDZ22859.1"/>
    <property type="molecule type" value="Genomic_DNA"/>
</dbReference>
<protein>
    <submittedName>
        <fullName evidence="3">HCNGP domain-containing protein</fullName>
    </submittedName>
</protein>
<gene>
    <name evidence="3" type="ORF">A3770_09p53770</name>
</gene>
<feature type="compositionally biased region" description="Basic and acidic residues" evidence="2">
    <location>
        <begin position="24"/>
        <end position="34"/>
    </location>
</feature>
<evidence type="ECO:0000313" key="3">
    <source>
        <dbReference type="EMBL" id="QDZ22859.1"/>
    </source>
</evidence>
<sequence>MASLGLGCYDSDSSAEEGEEGEGDVPRREGRGTEQGEGTGGTGTQQTTSTSDQGVGVVPCDPAVQAKVAKFLELKRAKGRNLVEDIRSRKSFGNPDFLQKMVEHFGIDQYGSCYPRSIYNYEAVDEGDMYDKLEEQLVQLEERRRNERMRLQSEQQRQAIEFQRAGFVQQHRQGGARGRDETQGHPPQKKRRRPSGWQ</sequence>
<dbReference type="AlphaFoldDB" id="A0A5B8MQQ0"/>
<feature type="coiled-coil region" evidence="1">
    <location>
        <begin position="123"/>
        <end position="157"/>
    </location>
</feature>
<name>A0A5B8MQQ0_9CHLO</name>
<dbReference type="GO" id="GO:0006355">
    <property type="term" value="P:regulation of DNA-templated transcription"/>
    <property type="evidence" value="ECO:0007669"/>
    <property type="project" value="InterPro"/>
</dbReference>
<dbReference type="GO" id="GO:0005634">
    <property type="term" value="C:nucleus"/>
    <property type="evidence" value="ECO:0007669"/>
    <property type="project" value="TreeGrafter"/>
</dbReference>
<evidence type="ECO:0000256" key="1">
    <source>
        <dbReference type="SAM" id="Coils"/>
    </source>
</evidence>
<feature type="compositionally biased region" description="Basic residues" evidence="2">
    <location>
        <begin position="187"/>
        <end position="198"/>
    </location>
</feature>
<keyword evidence="4" id="KW-1185">Reference proteome</keyword>
<proteinExistence type="predicted"/>
<keyword evidence="1" id="KW-0175">Coiled coil</keyword>